<reference evidence="14 15" key="1">
    <citation type="submission" date="2018-09" db="EMBL/GenBank/DDBJ databases">
        <title>Whole genome based analysis of evolution and adaptive divergence in Indian and Brazilian strains of Azospirillum brasilense.</title>
        <authorList>
            <person name="Singh C."/>
            <person name="Tripathi A.K."/>
        </authorList>
    </citation>
    <scope>NUCLEOTIDE SEQUENCE [LARGE SCALE GENOMIC DNA]</scope>
    <source>
        <strain evidence="14 15">MTCC4038</strain>
    </source>
</reference>
<dbReference type="Pfam" id="PF17820">
    <property type="entry name" value="PDZ_6"/>
    <property type="match status" value="1"/>
</dbReference>
<keyword evidence="4 14" id="KW-0645">Protease</keyword>
<dbReference type="RefSeq" id="WP_035673108.1">
    <property type="nucleotide sequence ID" value="NZ_CP012914.1"/>
</dbReference>
<keyword evidence="5 11" id="KW-0812">Transmembrane</keyword>
<evidence type="ECO:0000256" key="4">
    <source>
        <dbReference type="ARBA" id="ARBA00022670"/>
    </source>
</evidence>
<keyword evidence="10 11" id="KW-0472">Membrane</keyword>
<dbReference type="PANTHER" id="PTHR42837">
    <property type="entry name" value="REGULATOR OF SIGMA-E PROTEASE RSEP"/>
    <property type="match status" value="1"/>
</dbReference>
<dbReference type="SUPFAM" id="SSF50156">
    <property type="entry name" value="PDZ domain-like"/>
    <property type="match status" value="1"/>
</dbReference>
<dbReference type="CDD" id="cd23081">
    <property type="entry name" value="cpPDZ_EcRseP-like"/>
    <property type="match status" value="1"/>
</dbReference>
<dbReference type="GeneID" id="56448413"/>
<dbReference type="AlphaFoldDB" id="A0A0P0EC09"/>
<evidence type="ECO:0000256" key="11">
    <source>
        <dbReference type="RuleBase" id="RU362031"/>
    </source>
</evidence>
<dbReference type="PROSITE" id="PS50106">
    <property type="entry name" value="PDZ"/>
    <property type="match status" value="1"/>
</dbReference>
<sequence length="377" mass="40757">MDVMGGFGTTLLSFLLVLTVLVFVHELGHYLVARRNGVRIEVFSIGFGPELFGWTDRSGTRWKFSAIPLGGYVKMFGDADPASTPGAHTQSMSAEEQAVSFHHKRLGQRAAIVAAGPIANFLFSIVVLAVLFATAGQSFTPPDVGGVQPGSAAERAGLQPGDLIVSINGSGIQRFEEIRQIVSMQPGAPLEMVVQRDGRSVNLTATPDVREVTDRLGNTHRIGQLGIMRGGAETKRHDPFTALWQAGREVVGMVSGTFVALGQMIEGSRGTEELGGPLRIAQMSGEVAQSGWYPLIWFMTFLSVNLGMINLFPVPLLDGGHLMFYALEGLRGRPLGPKAQEYGFRIGLALVLTLMVFATWNDLVQLRVVDFFRGLIS</sequence>
<protein>
    <recommendedName>
        <fullName evidence="11">Zinc metalloprotease</fullName>
        <ecNumber evidence="11">3.4.24.-</ecNumber>
    </recommendedName>
</protein>
<keyword evidence="6 11" id="KW-0378">Hydrolase</keyword>
<dbReference type="InterPro" id="IPR001478">
    <property type="entry name" value="PDZ"/>
</dbReference>
<evidence type="ECO:0000313" key="15">
    <source>
        <dbReference type="Proteomes" id="UP000298774"/>
    </source>
</evidence>
<reference evidence="13 16" key="2">
    <citation type="submission" date="2023-11" db="EMBL/GenBank/DDBJ databases">
        <title>MicrobeMod: A computational toolkit for identifying prokaryotic methylation and restriction-modification with nanopore sequencing.</title>
        <authorList>
            <person name="Crits-Christoph A."/>
            <person name="Kang S.C."/>
            <person name="Lee H."/>
            <person name="Ostrov N."/>
        </authorList>
    </citation>
    <scope>NUCLEOTIDE SEQUENCE [LARGE SCALE GENOMIC DNA]</scope>
    <source>
        <strain evidence="13 16">ATCC 29145</strain>
    </source>
</reference>
<comment type="similarity">
    <text evidence="3 11">Belongs to the peptidase M50B family.</text>
</comment>
<evidence type="ECO:0000259" key="12">
    <source>
        <dbReference type="PROSITE" id="PS50106"/>
    </source>
</evidence>
<dbReference type="GO" id="GO:0006508">
    <property type="term" value="P:proteolysis"/>
    <property type="evidence" value="ECO:0007669"/>
    <property type="project" value="UniProtKB-KW"/>
</dbReference>
<gene>
    <name evidence="14" type="primary">rseP</name>
    <name evidence="14" type="ORF">D3868_00460</name>
    <name evidence="13" type="ORF">SIM66_21465</name>
</gene>
<dbReference type="InterPro" id="IPR036034">
    <property type="entry name" value="PDZ_sf"/>
</dbReference>
<dbReference type="GO" id="GO:0004222">
    <property type="term" value="F:metalloendopeptidase activity"/>
    <property type="evidence" value="ECO:0007669"/>
    <property type="project" value="InterPro"/>
</dbReference>
<evidence type="ECO:0000256" key="2">
    <source>
        <dbReference type="ARBA" id="ARBA00004141"/>
    </source>
</evidence>
<feature type="transmembrane region" description="Helical" evidence="11">
    <location>
        <begin position="110"/>
        <end position="133"/>
    </location>
</feature>
<dbReference type="EMBL" id="CP032339">
    <property type="protein sequence ID" value="QCO07649.1"/>
    <property type="molecule type" value="Genomic_DNA"/>
</dbReference>
<evidence type="ECO:0000256" key="5">
    <source>
        <dbReference type="ARBA" id="ARBA00022692"/>
    </source>
</evidence>
<evidence type="ECO:0000256" key="10">
    <source>
        <dbReference type="ARBA" id="ARBA00023136"/>
    </source>
</evidence>
<evidence type="ECO:0000313" key="16">
    <source>
        <dbReference type="Proteomes" id="UP001277471"/>
    </source>
</evidence>
<evidence type="ECO:0000256" key="7">
    <source>
        <dbReference type="ARBA" id="ARBA00022833"/>
    </source>
</evidence>
<keyword evidence="16" id="KW-1185">Reference proteome</keyword>
<dbReference type="Pfam" id="PF02163">
    <property type="entry name" value="Peptidase_M50"/>
    <property type="match status" value="1"/>
</dbReference>
<keyword evidence="8 11" id="KW-1133">Transmembrane helix</keyword>
<keyword evidence="9 11" id="KW-0482">Metalloprotease</keyword>
<feature type="domain" description="PDZ" evidence="12">
    <location>
        <begin position="144"/>
        <end position="173"/>
    </location>
</feature>
<dbReference type="EC" id="3.4.24.-" evidence="11"/>
<dbReference type="EMBL" id="JAWXYC010000004">
    <property type="protein sequence ID" value="MDX5953747.1"/>
    <property type="molecule type" value="Genomic_DNA"/>
</dbReference>
<dbReference type="InterPro" id="IPR008915">
    <property type="entry name" value="Peptidase_M50"/>
</dbReference>
<accession>A0A0P0EC09</accession>
<evidence type="ECO:0000256" key="1">
    <source>
        <dbReference type="ARBA" id="ARBA00001947"/>
    </source>
</evidence>
<dbReference type="InterPro" id="IPR041489">
    <property type="entry name" value="PDZ_6"/>
</dbReference>
<dbReference type="PANTHER" id="PTHR42837:SF2">
    <property type="entry name" value="MEMBRANE METALLOPROTEASE ARASP2, CHLOROPLASTIC-RELATED"/>
    <property type="match status" value="1"/>
</dbReference>
<feature type="transmembrane region" description="Helical" evidence="11">
    <location>
        <begin position="6"/>
        <end position="25"/>
    </location>
</feature>
<evidence type="ECO:0000256" key="3">
    <source>
        <dbReference type="ARBA" id="ARBA00007931"/>
    </source>
</evidence>
<organism evidence="14 15">
    <name type="scientific">Azospirillum brasilense</name>
    <dbReference type="NCBI Taxonomy" id="192"/>
    <lineage>
        <taxon>Bacteria</taxon>
        <taxon>Pseudomonadati</taxon>
        <taxon>Pseudomonadota</taxon>
        <taxon>Alphaproteobacteria</taxon>
        <taxon>Rhodospirillales</taxon>
        <taxon>Azospirillaceae</taxon>
        <taxon>Azospirillum</taxon>
    </lineage>
</organism>
<name>A0A0P0EC09_AZOBR</name>
<dbReference type="CDD" id="cd06163">
    <property type="entry name" value="S2P-M50_PDZ_RseP-like"/>
    <property type="match status" value="1"/>
</dbReference>
<evidence type="ECO:0000313" key="13">
    <source>
        <dbReference type="EMBL" id="MDX5953747.1"/>
    </source>
</evidence>
<evidence type="ECO:0000256" key="9">
    <source>
        <dbReference type="ARBA" id="ARBA00023049"/>
    </source>
</evidence>
<dbReference type="KEGG" id="abf:AMK58_06290"/>
<comment type="subcellular location">
    <subcellularLocation>
        <location evidence="2">Membrane</location>
        <topology evidence="2">Multi-pass membrane protein</topology>
    </subcellularLocation>
</comment>
<evidence type="ECO:0000313" key="14">
    <source>
        <dbReference type="EMBL" id="QCO07649.1"/>
    </source>
</evidence>
<comment type="cofactor">
    <cofactor evidence="1 11">
        <name>Zn(2+)</name>
        <dbReference type="ChEBI" id="CHEBI:29105"/>
    </cofactor>
</comment>
<dbReference type="SMART" id="SM00228">
    <property type="entry name" value="PDZ"/>
    <property type="match status" value="1"/>
</dbReference>
<dbReference type="GO" id="GO:0046872">
    <property type="term" value="F:metal ion binding"/>
    <property type="evidence" value="ECO:0007669"/>
    <property type="project" value="UniProtKB-KW"/>
</dbReference>
<dbReference type="Gene3D" id="2.30.42.10">
    <property type="match status" value="1"/>
</dbReference>
<evidence type="ECO:0000256" key="8">
    <source>
        <dbReference type="ARBA" id="ARBA00022989"/>
    </source>
</evidence>
<dbReference type="Proteomes" id="UP001277471">
    <property type="component" value="Unassembled WGS sequence"/>
</dbReference>
<dbReference type="Proteomes" id="UP000298774">
    <property type="component" value="Chromosome"/>
</dbReference>
<keyword evidence="11" id="KW-0479">Metal-binding</keyword>
<keyword evidence="7 11" id="KW-0862">Zinc</keyword>
<dbReference type="NCBIfam" id="TIGR00054">
    <property type="entry name" value="RIP metalloprotease RseP"/>
    <property type="match status" value="1"/>
</dbReference>
<feature type="transmembrane region" description="Helical" evidence="11">
    <location>
        <begin position="292"/>
        <end position="314"/>
    </location>
</feature>
<feature type="transmembrane region" description="Helical" evidence="11">
    <location>
        <begin position="342"/>
        <end position="360"/>
    </location>
</feature>
<evidence type="ECO:0000256" key="6">
    <source>
        <dbReference type="ARBA" id="ARBA00022801"/>
    </source>
</evidence>
<dbReference type="GO" id="GO:0016020">
    <property type="term" value="C:membrane"/>
    <property type="evidence" value="ECO:0007669"/>
    <property type="project" value="UniProtKB-SubCell"/>
</dbReference>
<dbReference type="InterPro" id="IPR004387">
    <property type="entry name" value="Pept_M50_Zn"/>
</dbReference>
<proteinExistence type="inferred from homology"/>